<dbReference type="EMBL" id="JACCFH010000001">
    <property type="protein sequence ID" value="NYG34148.1"/>
    <property type="molecule type" value="Genomic_DNA"/>
</dbReference>
<accession>A0A7Y9R256</accession>
<gene>
    <name evidence="1" type="ORF">BDD16_003134</name>
</gene>
<proteinExistence type="predicted"/>
<evidence type="ECO:0000313" key="2">
    <source>
        <dbReference type="Proteomes" id="UP000518288"/>
    </source>
</evidence>
<organism evidence="1 2">
    <name type="scientific">Sphaerotilus montanus</name>
    <dbReference type="NCBI Taxonomy" id="522889"/>
    <lineage>
        <taxon>Bacteria</taxon>
        <taxon>Pseudomonadati</taxon>
        <taxon>Pseudomonadota</taxon>
        <taxon>Betaproteobacteria</taxon>
        <taxon>Burkholderiales</taxon>
        <taxon>Sphaerotilaceae</taxon>
        <taxon>Sphaerotilus</taxon>
    </lineage>
</organism>
<sequence length="119" mass="12784">MRLGIRILLLVCLLWQQLLVPLLPSDPGRPSGAIEHVWVHAEAVGHHHHTDGDLHMEDGLDAPTSHGHLDTSSLSQWAVLIPHQTPLCLPGAAVLVPGTGLFCPGPVLDSPLRPPRPLV</sequence>
<dbReference type="AlphaFoldDB" id="A0A7Y9R256"/>
<dbReference type="Proteomes" id="UP000518288">
    <property type="component" value="Unassembled WGS sequence"/>
</dbReference>
<comment type="caution">
    <text evidence="1">The sequence shown here is derived from an EMBL/GenBank/DDBJ whole genome shotgun (WGS) entry which is preliminary data.</text>
</comment>
<name>A0A7Y9R256_9BURK</name>
<protein>
    <submittedName>
        <fullName evidence="1">Uncharacterized protein</fullName>
    </submittedName>
</protein>
<keyword evidence="2" id="KW-1185">Reference proteome</keyword>
<evidence type="ECO:0000313" key="1">
    <source>
        <dbReference type="EMBL" id="NYG34148.1"/>
    </source>
</evidence>
<reference evidence="1 2" key="1">
    <citation type="submission" date="2020-07" db="EMBL/GenBank/DDBJ databases">
        <title>Genomic Encyclopedia of Archaeal and Bacterial Type Strains, Phase II (KMG-II): from individual species to whole genera.</title>
        <authorList>
            <person name="Goeker M."/>
        </authorList>
    </citation>
    <scope>NUCLEOTIDE SEQUENCE [LARGE SCALE GENOMIC DNA]</scope>
    <source>
        <strain evidence="1 2">DSM 21226</strain>
    </source>
</reference>
<dbReference type="RefSeq" id="WP_179634829.1">
    <property type="nucleotide sequence ID" value="NZ_JACCFH010000001.1"/>
</dbReference>